<reference evidence="2 3" key="1">
    <citation type="journal article" date="2017" name="Mol. Ecol.">
        <title>Comparative and population genomic landscape of Phellinus noxius: A hypervariable fungus causing root rot in trees.</title>
        <authorList>
            <person name="Chung C.L."/>
            <person name="Lee T.J."/>
            <person name="Akiba M."/>
            <person name="Lee H.H."/>
            <person name="Kuo T.H."/>
            <person name="Liu D."/>
            <person name="Ke H.M."/>
            <person name="Yokoi T."/>
            <person name="Roa M.B."/>
            <person name="Lu M.J."/>
            <person name="Chang Y.Y."/>
            <person name="Ann P.J."/>
            <person name="Tsai J.N."/>
            <person name="Chen C.Y."/>
            <person name="Tzean S.S."/>
            <person name="Ota Y."/>
            <person name="Hattori T."/>
            <person name="Sahashi N."/>
            <person name="Liou R.F."/>
            <person name="Kikuchi T."/>
            <person name="Tsai I.J."/>
        </authorList>
    </citation>
    <scope>NUCLEOTIDE SEQUENCE [LARGE SCALE GENOMIC DNA]</scope>
    <source>
        <strain evidence="2 3">FFPRI411160</strain>
    </source>
</reference>
<name>A0A286UXJ7_9AGAM</name>
<gene>
    <name evidence="2" type="ORF">PNOK_0138400</name>
</gene>
<keyword evidence="3" id="KW-1185">Reference proteome</keyword>
<dbReference type="PANTHER" id="PTHR43272">
    <property type="entry name" value="LONG-CHAIN-FATTY-ACID--COA LIGASE"/>
    <property type="match status" value="1"/>
</dbReference>
<dbReference type="Gene3D" id="3.40.50.12780">
    <property type="entry name" value="N-terminal domain of ligase-like"/>
    <property type="match status" value="1"/>
</dbReference>
<dbReference type="InParanoid" id="A0A286UXJ7"/>
<dbReference type="OrthoDB" id="1700726at2759"/>
<accession>A0A286UXJ7</accession>
<dbReference type="GO" id="GO:0016020">
    <property type="term" value="C:membrane"/>
    <property type="evidence" value="ECO:0007669"/>
    <property type="project" value="TreeGrafter"/>
</dbReference>
<dbReference type="SUPFAM" id="SSF56801">
    <property type="entry name" value="Acetyl-CoA synthetase-like"/>
    <property type="match status" value="1"/>
</dbReference>
<comment type="caution">
    <text evidence="2">The sequence shown here is derived from an EMBL/GenBank/DDBJ whole genome shotgun (WGS) entry which is preliminary data.</text>
</comment>
<dbReference type="PANTHER" id="PTHR43272:SF11">
    <property type="entry name" value="AMP-DEPENDENT SYNTHETASE_LIGASE DOMAIN-CONTAINING PROTEIN"/>
    <property type="match status" value="1"/>
</dbReference>
<dbReference type="Pfam" id="PF00501">
    <property type="entry name" value="AMP-binding"/>
    <property type="match status" value="1"/>
</dbReference>
<dbReference type="GO" id="GO:0005783">
    <property type="term" value="C:endoplasmic reticulum"/>
    <property type="evidence" value="ECO:0007669"/>
    <property type="project" value="TreeGrafter"/>
</dbReference>
<dbReference type="InterPro" id="IPR000873">
    <property type="entry name" value="AMP-dep_synth/lig_dom"/>
</dbReference>
<dbReference type="GO" id="GO:0004467">
    <property type="term" value="F:long-chain fatty acid-CoA ligase activity"/>
    <property type="evidence" value="ECO:0007669"/>
    <property type="project" value="TreeGrafter"/>
</dbReference>
<evidence type="ECO:0000313" key="3">
    <source>
        <dbReference type="Proteomes" id="UP000217199"/>
    </source>
</evidence>
<dbReference type="EMBL" id="NBII01000001">
    <property type="protein sequence ID" value="PAV24316.1"/>
    <property type="molecule type" value="Genomic_DNA"/>
</dbReference>
<sequence length="556" mass="59705">MPDLFATDGLTVALGLAAASAFLLHTLLTPQSLVHPILLGRQSDVDRVRKPGESALYRNYGTGLMSRLPSRPAEGIKSLLDLVKPDFSSSRSLWGTSLTNEQLKQRVNSLGSGLVRITGLQPKESNVLLLLNDGLDFLIADLALASLSIPSLTISSLTLLSAVLDAQPPSAIILHIEFLPRVLEQIAENHEYAHHTLILVGEGDLPAVVNKLQIKVVWLADLERKGAKLEPVQPPSIVPSNVFSVSFYPGPNNELKATQLTHENITAGVAATRALLPFTGTISSSDSILSSHSVSTPFGRAVAYTAIFENSHISSTTAVNLFTTESVGRTSDILKDLELLSVPATIILLTPSQLNTIVSSILSEAKRSPLFPLAWRHKLSHILQGFLSKDSLWDKSFFSAARNATLKKSSESLRAVIVSGGSIESKLPTSARVALSVPLVNVHENPLVAGPVFFSHPLDFQSFQPNHDSATPQFEGIHHVGPPSINVEVKLLGVNDAAVEAGADPVGEVTVQGPSVTLPLEEDKESQPNDWVRLEEIALVQANGTFKVIPATKFHI</sequence>
<dbReference type="AlphaFoldDB" id="A0A286UXJ7"/>
<evidence type="ECO:0000259" key="1">
    <source>
        <dbReference type="Pfam" id="PF00501"/>
    </source>
</evidence>
<dbReference type="Proteomes" id="UP000217199">
    <property type="component" value="Unassembled WGS sequence"/>
</dbReference>
<dbReference type="InterPro" id="IPR042099">
    <property type="entry name" value="ANL_N_sf"/>
</dbReference>
<organism evidence="2 3">
    <name type="scientific">Pyrrhoderma noxium</name>
    <dbReference type="NCBI Taxonomy" id="2282107"/>
    <lineage>
        <taxon>Eukaryota</taxon>
        <taxon>Fungi</taxon>
        <taxon>Dikarya</taxon>
        <taxon>Basidiomycota</taxon>
        <taxon>Agaricomycotina</taxon>
        <taxon>Agaricomycetes</taxon>
        <taxon>Hymenochaetales</taxon>
        <taxon>Hymenochaetaceae</taxon>
        <taxon>Pyrrhoderma</taxon>
    </lineage>
</organism>
<feature type="domain" description="AMP-dependent synthetase/ligase" evidence="1">
    <location>
        <begin position="95"/>
        <end position="517"/>
    </location>
</feature>
<dbReference type="STRING" id="2282107.A0A286UXJ7"/>
<evidence type="ECO:0000313" key="2">
    <source>
        <dbReference type="EMBL" id="PAV24316.1"/>
    </source>
</evidence>
<proteinExistence type="predicted"/>
<protein>
    <submittedName>
        <fullName evidence="2">Acetyl-synthetase</fullName>
    </submittedName>
</protein>